<evidence type="ECO:0000313" key="11">
    <source>
        <dbReference type="Proteomes" id="UP000199208"/>
    </source>
</evidence>
<evidence type="ECO:0000256" key="8">
    <source>
        <dbReference type="ARBA" id="ARBA00023012"/>
    </source>
</evidence>
<dbReference type="Gene3D" id="1.10.287.130">
    <property type="match status" value="1"/>
</dbReference>
<evidence type="ECO:0000256" key="3">
    <source>
        <dbReference type="ARBA" id="ARBA00022553"/>
    </source>
</evidence>
<proteinExistence type="predicted"/>
<comment type="catalytic activity">
    <reaction evidence="1">
        <text>ATP + protein L-histidine = ADP + protein N-phospho-L-histidine.</text>
        <dbReference type="EC" id="2.7.13.3"/>
    </reaction>
</comment>
<organism evidence="10 11">
    <name type="scientific">Acidaminobacter hydrogenoformans DSM 2784</name>
    <dbReference type="NCBI Taxonomy" id="1120920"/>
    <lineage>
        <taxon>Bacteria</taxon>
        <taxon>Bacillati</taxon>
        <taxon>Bacillota</taxon>
        <taxon>Clostridia</taxon>
        <taxon>Peptostreptococcales</taxon>
        <taxon>Acidaminobacteraceae</taxon>
        <taxon>Acidaminobacter</taxon>
    </lineage>
</organism>
<dbReference type="InterPro" id="IPR004358">
    <property type="entry name" value="Sig_transdc_His_kin-like_C"/>
</dbReference>
<dbReference type="PRINTS" id="PR00344">
    <property type="entry name" value="BCTRLSENSOR"/>
</dbReference>
<dbReference type="Gene3D" id="3.40.190.10">
    <property type="entry name" value="Periplasmic binding protein-like II"/>
    <property type="match status" value="2"/>
</dbReference>
<dbReference type="PROSITE" id="PS50109">
    <property type="entry name" value="HIS_KIN"/>
    <property type="match status" value="1"/>
</dbReference>
<dbReference type="GO" id="GO:0005524">
    <property type="term" value="F:ATP binding"/>
    <property type="evidence" value="ECO:0007669"/>
    <property type="project" value="UniProtKB-KW"/>
</dbReference>
<dbReference type="EMBL" id="FMWL01000006">
    <property type="protein sequence ID" value="SCZ79029.1"/>
    <property type="molecule type" value="Genomic_DNA"/>
</dbReference>
<dbReference type="RefSeq" id="WP_170829355.1">
    <property type="nucleotide sequence ID" value="NZ_FMWL01000006.1"/>
</dbReference>
<dbReference type="STRING" id="1120920.SAMN03080599_01553"/>
<feature type="domain" description="Histidine kinase" evidence="9">
    <location>
        <begin position="340"/>
        <end position="550"/>
    </location>
</feature>
<evidence type="ECO:0000256" key="6">
    <source>
        <dbReference type="ARBA" id="ARBA00022777"/>
    </source>
</evidence>
<dbReference type="InterPro" id="IPR005467">
    <property type="entry name" value="His_kinase_dom"/>
</dbReference>
<sequence>MIRISKLVKPLLVLFFALLVLGTTSGVTLLSVVAGQPSFAVEGRGNDVVRVAGDINYPPYEFMDQNGIYRGFNVNMLNAVFLEMEMDYELIPMKWEDALQALRKGEVDMIQGMTRTPEREGYYLFTEPLVTNSQAIFVRKDNQFIAALSDLRGRTATYQLGDVAHEILGRELEINALGFADQEIALADVLNGQADAFVGNRLTAIYYLQKMRRLEELKIVGETMAVTDYCMAVNPDQPELLNALNTAIKKVKANGTYDRIYKKWFGEQLVDYGLTLDQVKRVFYVLFGVMSLSLFAALVVRQWNTKLSREVALQTERIRAQEAAIRQLDKMQTVGNLAAGIAHELRNPLTSIKALSELVPLKRSNDRFIEEFNEIVPAEIARMDQLIADLLDYARPKAPEPREIDLASLVENLERLVKPRCENGHTVITHQLEASRIYADPNQLKQILLNLVLNSLDAIEGGGQPGNIQITSILRGDQGMVELTVADNGPGMNAEEAARAFEPFVTSKRSGYGLGLPMVEQLTRENNGTISIESTPGVGTRVVMLLPAFEERGSRI</sequence>
<evidence type="ECO:0000259" key="9">
    <source>
        <dbReference type="PROSITE" id="PS50109"/>
    </source>
</evidence>
<keyword evidence="7" id="KW-0067">ATP-binding</keyword>
<evidence type="ECO:0000256" key="7">
    <source>
        <dbReference type="ARBA" id="ARBA00022840"/>
    </source>
</evidence>
<dbReference type="GO" id="GO:0000155">
    <property type="term" value="F:phosphorelay sensor kinase activity"/>
    <property type="evidence" value="ECO:0007669"/>
    <property type="project" value="InterPro"/>
</dbReference>
<dbReference type="AlphaFoldDB" id="A0A1G5S0C3"/>
<dbReference type="CDD" id="cd00082">
    <property type="entry name" value="HisKA"/>
    <property type="match status" value="1"/>
</dbReference>
<name>A0A1G5S0C3_9FIRM</name>
<dbReference type="InterPro" id="IPR036097">
    <property type="entry name" value="HisK_dim/P_sf"/>
</dbReference>
<dbReference type="PANTHER" id="PTHR43065">
    <property type="entry name" value="SENSOR HISTIDINE KINASE"/>
    <property type="match status" value="1"/>
</dbReference>
<dbReference type="CDD" id="cd13704">
    <property type="entry name" value="PBP2_HisK"/>
    <property type="match status" value="1"/>
</dbReference>
<dbReference type="InterPro" id="IPR003594">
    <property type="entry name" value="HATPase_dom"/>
</dbReference>
<dbReference type="SUPFAM" id="SSF55874">
    <property type="entry name" value="ATPase domain of HSP90 chaperone/DNA topoisomerase II/histidine kinase"/>
    <property type="match status" value="1"/>
</dbReference>
<protein>
    <recommendedName>
        <fullName evidence="2">histidine kinase</fullName>
        <ecNumber evidence="2">2.7.13.3</ecNumber>
    </recommendedName>
</protein>
<evidence type="ECO:0000313" key="10">
    <source>
        <dbReference type="EMBL" id="SCZ79029.1"/>
    </source>
</evidence>
<keyword evidence="6 10" id="KW-0418">Kinase</keyword>
<dbReference type="Gene3D" id="3.30.565.10">
    <property type="entry name" value="Histidine kinase-like ATPase, C-terminal domain"/>
    <property type="match status" value="1"/>
</dbReference>
<dbReference type="PANTHER" id="PTHR43065:SF10">
    <property type="entry name" value="PEROXIDE STRESS-ACTIVATED HISTIDINE KINASE MAK3"/>
    <property type="match status" value="1"/>
</dbReference>
<dbReference type="SUPFAM" id="SSF47384">
    <property type="entry name" value="Homodimeric domain of signal transducing histidine kinase"/>
    <property type="match status" value="1"/>
</dbReference>
<reference evidence="10 11" key="1">
    <citation type="submission" date="2016-10" db="EMBL/GenBank/DDBJ databases">
        <authorList>
            <person name="de Groot N.N."/>
        </authorList>
    </citation>
    <scope>NUCLEOTIDE SEQUENCE [LARGE SCALE GENOMIC DNA]</scope>
    <source>
        <strain evidence="10 11">DSM 2784</strain>
    </source>
</reference>
<keyword evidence="3" id="KW-0597">Phosphoprotein</keyword>
<dbReference type="SMART" id="SM00387">
    <property type="entry name" value="HATPase_c"/>
    <property type="match status" value="1"/>
</dbReference>
<keyword evidence="8" id="KW-0902">Two-component regulatory system</keyword>
<accession>A0A1G5S0C3</accession>
<keyword evidence="5" id="KW-0547">Nucleotide-binding</keyword>
<dbReference type="EC" id="2.7.13.3" evidence="2"/>
<dbReference type="Pfam" id="PF00497">
    <property type="entry name" value="SBP_bac_3"/>
    <property type="match status" value="1"/>
</dbReference>
<evidence type="ECO:0000256" key="2">
    <source>
        <dbReference type="ARBA" id="ARBA00012438"/>
    </source>
</evidence>
<dbReference type="SUPFAM" id="SSF53850">
    <property type="entry name" value="Periplasmic binding protein-like II"/>
    <property type="match status" value="1"/>
</dbReference>
<keyword evidence="11" id="KW-1185">Reference proteome</keyword>
<dbReference type="InterPro" id="IPR036890">
    <property type="entry name" value="HATPase_C_sf"/>
</dbReference>
<dbReference type="InterPro" id="IPR003661">
    <property type="entry name" value="HisK_dim/P_dom"/>
</dbReference>
<dbReference type="Pfam" id="PF00512">
    <property type="entry name" value="HisKA"/>
    <property type="match status" value="1"/>
</dbReference>
<dbReference type="InterPro" id="IPR001638">
    <property type="entry name" value="Solute-binding_3/MltF_N"/>
</dbReference>
<evidence type="ECO:0000256" key="1">
    <source>
        <dbReference type="ARBA" id="ARBA00000085"/>
    </source>
</evidence>
<dbReference type="Proteomes" id="UP000199208">
    <property type="component" value="Unassembled WGS sequence"/>
</dbReference>
<dbReference type="SMART" id="SM00062">
    <property type="entry name" value="PBPb"/>
    <property type="match status" value="1"/>
</dbReference>
<dbReference type="Pfam" id="PF02518">
    <property type="entry name" value="HATPase_c"/>
    <property type="match status" value="1"/>
</dbReference>
<dbReference type="SMART" id="SM00388">
    <property type="entry name" value="HisKA"/>
    <property type="match status" value="1"/>
</dbReference>
<gene>
    <name evidence="10" type="ORF">SAMN03080599_01553</name>
</gene>
<evidence type="ECO:0000256" key="4">
    <source>
        <dbReference type="ARBA" id="ARBA00022679"/>
    </source>
</evidence>
<evidence type="ECO:0000256" key="5">
    <source>
        <dbReference type="ARBA" id="ARBA00022741"/>
    </source>
</evidence>
<keyword evidence="4" id="KW-0808">Transferase</keyword>